<gene>
    <name evidence="1" type="ordered locus">HPSA_00215</name>
</gene>
<organism evidence="1 2">
    <name type="scientific">Helicobacter pylori (strain SouthAfrica7)</name>
    <dbReference type="NCBI Taxonomy" id="907239"/>
    <lineage>
        <taxon>Bacteria</taxon>
        <taxon>Pseudomonadati</taxon>
        <taxon>Campylobacterota</taxon>
        <taxon>Epsilonproteobacteria</taxon>
        <taxon>Campylobacterales</taxon>
        <taxon>Helicobacteraceae</taxon>
        <taxon>Helicobacter</taxon>
    </lineage>
</organism>
<dbReference type="HOGENOM" id="CLU_210291_0_0_7"/>
<protein>
    <submittedName>
        <fullName evidence="1">Uncharacterized protein</fullName>
    </submittedName>
</protein>
<evidence type="ECO:0000313" key="2">
    <source>
        <dbReference type="Proteomes" id="UP000007467"/>
    </source>
</evidence>
<dbReference type="Proteomes" id="UP000007467">
    <property type="component" value="Chromosome"/>
</dbReference>
<dbReference type="KEGG" id="hes:HPSA_00215"/>
<accession>E8QTP6</accession>
<reference evidence="1 2" key="2">
    <citation type="journal article" date="2013" name="Genome Announc.">
        <title>Genome Sequences of Three hpAfrica2 Strains of Helicobacter pylori.</title>
        <authorList>
            <person name="Duncan S.S."/>
            <person name="Bertoli M.T."/>
            <person name="Kersulyte D."/>
            <person name="Valk P.L."/>
            <person name="Tamma S."/>
            <person name="Segal I."/>
            <person name="McClain M.S."/>
            <person name="Cover T.L."/>
            <person name="Berg D.E."/>
        </authorList>
    </citation>
    <scope>NUCLEOTIDE SEQUENCE [LARGE SCALE GENOMIC DNA]</scope>
    <source>
        <strain evidence="1 2">SouthAfrica7</strain>
    </source>
</reference>
<dbReference type="AlphaFoldDB" id="E8QTP6"/>
<dbReference type="PATRIC" id="fig|907239.3.peg.42"/>
<sequence length="48" mass="5758">MRFALNFKRFQKTRRVSVLIFHKELGKVRGFLLDMKNKLLKGYDNNGE</sequence>
<proteinExistence type="predicted"/>
<reference evidence="2" key="1">
    <citation type="submission" date="2010-11" db="EMBL/GenBank/DDBJ databases">
        <title>Genome sequence of Helicobacter pylori strain SouthAfrica7.</title>
        <authorList>
            <person name="Kersulyte D."/>
            <person name="Segal I."/>
            <person name="Mistry R."/>
            <person name="Berg D.E."/>
        </authorList>
    </citation>
    <scope>NUCLEOTIDE SEQUENCE [LARGE SCALE GENOMIC DNA]</scope>
    <source>
        <strain evidence="2">SouthAfrica7</strain>
    </source>
</reference>
<name>E8QTP6_HELPW</name>
<dbReference type="EMBL" id="CP002336">
    <property type="protein sequence ID" value="ADU84073.1"/>
    <property type="molecule type" value="Genomic_DNA"/>
</dbReference>
<evidence type="ECO:0000313" key="1">
    <source>
        <dbReference type="EMBL" id="ADU84073.1"/>
    </source>
</evidence>